<dbReference type="PANTHER" id="PTHR48101:SF1">
    <property type="entry name" value="METHYLMALONYL-COA MUTASE, LARGE SUBUNIT"/>
    <property type="match status" value="1"/>
</dbReference>
<evidence type="ECO:0000256" key="5">
    <source>
        <dbReference type="ARBA" id="ARBA00023285"/>
    </source>
</evidence>
<organism evidence="8 9">
    <name type="scientific">Aureibacter tunicatorum</name>
    <dbReference type="NCBI Taxonomy" id="866807"/>
    <lineage>
        <taxon>Bacteria</taxon>
        <taxon>Pseudomonadati</taxon>
        <taxon>Bacteroidota</taxon>
        <taxon>Cytophagia</taxon>
        <taxon>Cytophagales</taxon>
        <taxon>Persicobacteraceae</taxon>
        <taxon>Aureibacter</taxon>
    </lineage>
</organism>
<evidence type="ECO:0000256" key="2">
    <source>
        <dbReference type="ARBA" id="ARBA00008465"/>
    </source>
</evidence>
<dbReference type="EMBL" id="JAVDQD010000002">
    <property type="protein sequence ID" value="MDR6238917.1"/>
    <property type="molecule type" value="Genomic_DNA"/>
</dbReference>
<reference evidence="8" key="1">
    <citation type="submission" date="2023-07" db="EMBL/GenBank/DDBJ databases">
        <title>Genomic Encyclopedia of Type Strains, Phase IV (KMG-IV): sequencing the most valuable type-strain genomes for metagenomic binning, comparative biology and taxonomic classification.</title>
        <authorList>
            <person name="Goeker M."/>
        </authorList>
    </citation>
    <scope>NUCLEOTIDE SEQUENCE</scope>
    <source>
        <strain evidence="8">DSM 26174</strain>
    </source>
</reference>
<evidence type="ECO:0000313" key="8">
    <source>
        <dbReference type="EMBL" id="MDR6238917.1"/>
    </source>
</evidence>
<dbReference type="SUPFAM" id="SSF51703">
    <property type="entry name" value="Cobalamin (vitamin B12)-dependent enzymes"/>
    <property type="match status" value="1"/>
</dbReference>
<comment type="caution">
    <text evidence="8">The sequence shown here is derived from an EMBL/GenBank/DDBJ whole genome shotgun (WGS) entry which is preliminary data.</text>
</comment>
<dbReference type="PANTHER" id="PTHR48101">
    <property type="entry name" value="METHYLMALONYL-COA MUTASE, MITOCHONDRIAL-RELATED"/>
    <property type="match status" value="1"/>
</dbReference>
<comment type="similarity">
    <text evidence="2">Belongs to the methylmalonyl-CoA mutase family.</text>
</comment>
<dbReference type="AlphaFoldDB" id="A0AAE4BSZ0"/>
<name>A0AAE4BSZ0_9BACT</name>
<dbReference type="Gene3D" id="3.40.50.280">
    <property type="entry name" value="Cobalamin-binding domain"/>
    <property type="match status" value="1"/>
</dbReference>
<evidence type="ECO:0000256" key="3">
    <source>
        <dbReference type="ARBA" id="ARBA00022628"/>
    </source>
</evidence>
<keyword evidence="3" id="KW-0846">Cobalamin</keyword>
<evidence type="ECO:0000256" key="1">
    <source>
        <dbReference type="ARBA" id="ARBA00001922"/>
    </source>
</evidence>
<dbReference type="GO" id="GO:0031419">
    <property type="term" value="F:cobalamin binding"/>
    <property type="evidence" value="ECO:0007669"/>
    <property type="project" value="UniProtKB-KW"/>
</dbReference>
<keyword evidence="4 8" id="KW-0413">Isomerase</keyword>
<evidence type="ECO:0000256" key="4">
    <source>
        <dbReference type="ARBA" id="ARBA00023235"/>
    </source>
</evidence>
<dbReference type="SUPFAM" id="SSF52242">
    <property type="entry name" value="Cobalamin (vitamin B12)-binding domain"/>
    <property type="match status" value="1"/>
</dbReference>
<proteinExistence type="inferred from homology"/>
<dbReference type="InterPro" id="IPR016176">
    <property type="entry name" value="Cbl-dep_enz_cat"/>
</dbReference>
<dbReference type="InterPro" id="IPR036724">
    <property type="entry name" value="Cobalamin-bd_sf"/>
</dbReference>
<evidence type="ECO:0000313" key="9">
    <source>
        <dbReference type="Proteomes" id="UP001185092"/>
    </source>
</evidence>
<dbReference type="InterPro" id="IPR006099">
    <property type="entry name" value="MeMalonylCoA_mutase_a/b_cat"/>
</dbReference>
<dbReference type="GO" id="GO:0004494">
    <property type="term" value="F:methylmalonyl-CoA mutase activity"/>
    <property type="evidence" value="ECO:0007669"/>
    <property type="project" value="UniProtKB-EC"/>
</dbReference>
<dbReference type="Gene3D" id="3.20.20.240">
    <property type="entry name" value="Methylmalonyl-CoA mutase"/>
    <property type="match status" value="1"/>
</dbReference>
<dbReference type="Proteomes" id="UP001185092">
    <property type="component" value="Unassembled WGS sequence"/>
</dbReference>
<accession>A0AAE4BSZ0</accession>
<protein>
    <submittedName>
        <fullName evidence="8">Methylmalonyl-CoA mutase</fullName>
        <ecNumber evidence="8">5.4.99.2</ecNumber>
    </submittedName>
</protein>
<keyword evidence="5" id="KW-0170">Cobalt</keyword>
<dbReference type="GO" id="GO:0046872">
    <property type="term" value="F:metal ion binding"/>
    <property type="evidence" value="ECO:0007669"/>
    <property type="project" value="InterPro"/>
</dbReference>
<feature type="region of interest" description="Disordered" evidence="6">
    <location>
        <begin position="433"/>
        <end position="453"/>
    </location>
</feature>
<feature type="compositionally biased region" description="Polar residues" evidence="6">
    <location>
        <begin position="433"/>
        <end position="447"/>
    </location>
</feature>
<comment type="cofactor">
    <cofactor evidence="1">
        <name>adenosylcob(III)alamin</name>
        <dbReference type="ChEBI" id="CHEBI:18408"/>
    </cofactor>
</comment>
<evidence type="ECO:0000256" key="6">
    <source>
        <dbReference type="SAM" id="MobiDB-lite"/>
    </source>
</evidence>
<keyword evidence="9" id="KW-1185">Reference proteome</keyword>
<dbReference type="RefSeq" id="WP_309938423.1">
    <property type="nucleotide sequence ID" value="NZ_AP025305.1"/>
</dbReference>
<dbReference type="EC" id="5.4.99.2" evidence="8"/>
<evidence type="ECO:0000259" key="7">
    <source>
        <dbReference type="Pfam" id="PF01642"/>
    </source>
</evidence>
<sequence>MENSPLTFSEFSPTGKDAWVEKVIADLKGADFNKKLVWKTENGQQIQPFYTKEDLPEEDYTSIIQNSLKTDFASDPSPRQWTNFMKINVESNEQAHAEVHEGLQNSVEAFVFDMKNVISLDFKTVFKGVEIDCISIAFTNVKNPARIAFELLEYADKNGFDLNKLNGFIEADVLKKMTSGAKVSEENIQRLAQAIEMVSKCPNLSCFVISGQEFGDAGANHVQQIAFTLNKIVETIDLLESQEISVEDIIDKVQLITPVGVDYFHEIAKFRALRIAVIDMLSVYSTDINGQNIKITATSSFWSKSIYDPHVNMLRNTTEAMSSVLGGANNLIIDAYDDTFARSDKFSKRISYNISRLLKEESYFDKVADPSGGSYYIENLTKNIIESSLDLFKTIEKHNGFTSAYEKGIISELISHVREDKYAKYSSRRTTIVGTNRYPNNNESVQPTDPKENLGLGKHRASAVFDKLRQNTERYVLNGNKRPKVLLSLYGHPAMRKARSTFSGDFFGTAGFEIEEKYFNSALEAATASANSDASIVVICGSDQDYANEGVNYLETFKAINNNKLLVLAGNPVDILDTLKSAGLDGNIHVKTNAINELTEIQRKLGVIQ</sequence>
<dbReference type="Pfam" id="PF01642">
    <property type="entry name" value="MM_CoA_mutase"/>
    <property type="match status" value="1"/>
</dbReference>
<gene>
    <name evidence="8" type="ORF">HNQ88_001954</name>
</gene>
<feature type="domain" description="Methylmalonyl-CoA mutase alpha/beta chain catalytic" evidence="7">
    <location>
        <begin position="121"/>
        <end position="450"/>
    </location>
</feature>